<evidence type="ECO:0000313" key="1">
    <source>
        <dbReference type="EMBL" id="SEA44570.1"/>
    </source>
</evidence>
<reference evidence="1 2" key="1">
    <citation type="submission" date="2016-10" db="EMBL/GenBank/DDBJ databases">
        <authorList>
            <person name="de Groot N.N."/>
        </authorList>
    </citation>
    <scope>NUCLEOTIDE SEQUENCE [LARGE SCALE GENOMIC DNA]</scope>
    <source>
        <strain evidence="1 2">CGMCC 1.3430</strain>
    </source>
</reference>
<dbReference type="EMBL" id="FNRM01000003">
    <property type="protein sequence ID" value="SEA44570.1"/>
    <property type="molecule type" value="Genomic_DNA"/>
</dbReference>
<dbReference type="AlphaFoldDB" id="A0A1H4B8U3"/>
<dbReference type="RefSeq" id="WP_091341491.1">
    <property type="nucleotide sequence ID" value="NZ_FNRM01000003.1"/>
</dbReference>
<dbReference type="STRING" id="152573.SAMN04488051_103234"/>
<organism evidence="1 2">
    <name type="scientific">Alkalimonas amylolytica</name>
    <dbReference type="NCBI Taxonomy" id="152573"/>
    <lineage>
        <taxon>Bacteria</taxon>
        <taxon>Pseudomonadati</taxon>
        <taxon>Pseudomonadota</taxon>
        <taxon>Gammaproteobacteria</taxon>
        <taxon>Alkalimonas</taxon>
    </lineage>
</organism>
<evidence type="ECO:0000313" key="2">
    <source>
        <dbReference type="Proteomes" id="UP000198773"/>
    </source>
</evidence>
<keyword evidence="2" id="KW-1185">Reference proteome</keyword>
<gene>
    <name evidence="1" type="ORF">SAMN04488051_103234</name>
</gene>
<accession>A0A1H4B8U3</accession>
<name>A0A1H4B8U3_ALKAM</name>
<dbReference type="Proteomes" id="UP000198773">
    <property type="component" value="Unassembled WGS sequence"/>
</dbReference>
<protein>
    <submittedName>
        <fullName evidence="1">Uncharacterized protein</fullName>
    </submittedName>
</protein>
<sequence>MPSFIDWKNQVATAQQQLSQLMQDTTDLSKTQLQFQQYQELLHSGVKFAEDSESYGLFLREQLDWLQQQMVLFEAEKVAAAAELLQLERRKKAKSGYDQNT</sequence>
<proteinExistence type="predicted"/>